<keyword evidence="4" id="KW-1185">Reference proteome</keyword>
<keyword evidence="2" id="KW-1133">Transmembrane helix</keyword>
<accession>A0ABV9ET08</accession>
<protein>
    <submittedName>
        <fullName evidence="3">Phospholipid carrier-dependent glycosyltransferase</fullName>
    </submittedName>
</protein>
<comment type="caution">
    <text evidence="3">The sequence shown here is derived from an EMBL/GenBank/DDBJ whole genome shotgun (WGS) entry which is preliminary data.</text>
</comment>
<keyword evidence="2" id="KW-0472">Membrane</keyword>
<feature type="region of interest" description="Disordered" evidence="1">
    <location>
        <begin position="1"/>
        <end position="29"/>
    </location>
</feature>
<sequence length="121" mass="13465">MALTDFPNQDFEQPEPRDDPARSGSVRDRLVPPFRGSPMWGWLGPLLVAAFGAFLRFDRLGSPKAVVFDETYYAKDALSLLKFGVERVAVKDADKMLLAGNENIWQQCAPANIDKCASYVV</sequence>
<dbReference type="EMBL" id="JBHSFN010000069">
    <property type="protein sequence ID" value="MFC4592557.1"/>
    <property type="molecule type" value="Genomic_DNA"/>
</dbReference>
<gene>
    <name evidence="3" type="ORF">ACFO8L_41215</name>
</gene>
<feature type="transmembrane region" description="Helical" evidence="2">
    <location>
        <begin position="39"/>
        <end position="57"/>
    </location>
</feature>
<keyword evidence="2" id="KW-0812">Transmembrane</keyword>
<reference evidence="4" key="1">
    <citation type="journal article" date="2019" name="Int. J. Syst. Evol. Microbiol.">
        <title>The Global Catalogue of Microorganisms (GCM) 10K type strain sequencing project: providing services to taxonomists for standard genome sequencing and annotation.</title>
        <authorList>
            <consortium name="The Broad Institute Genomics Platform"/>
            <consortium name="The Broad Institute Genome Sequencing Center for Infectious Disease"/>
            <person name="Wu L."/>
            <person name="Ma J."/>
        </authorList>
    </citation>
    <scope>NUCLEOTIDE SEQUENCE [LARGE SCALE GENOMIC DNA]</scope>
    <source>
        <strain evidence="4">CCUG 49560</strain>
    </source>
</reference>
<dbReference type="Proteomes" id="UP001595891">
    <property type="component" value="Unassembled WGS sequence"/>
</dbReference>
<evidence type="ECO:0000313" key="4">
    <source>
        <dbReference type="Proteomes" id="UP001595891"/>
    </source>
</evidence>
<evidence type="ECO:0000256" key="1">
    <source>
        <dbReference type="SAM" id="MobiDB-lite"/>
    </source>
</evidence>
<feature type="compositionally biased region" description="Polar residues" evidence="1">
    <location>
        <begin position="1"/>
        <end position="11"/>
    </location>
</feature>
<organism evidence="3 4">
    <name type="scientific">Sphaerisporangium corydalis</name>
    <dbReference type="NCBI Taxonomy" id="1441875"/>
    <lineage>
        <taxon>Bacteria</taxon>
        <taxon>Bacillati</taxon>
        <taxon>Actinomycetota</taxon>
        <taxon>Actinomycetes</taxon>
        <taxon>Streptosporangiales</taxon>
        <taxon>Streptosporangiaceae</taxon>
        <taxon>Sphaerisporangium</taxon>
    </lineage>
</organism>
<name>A0ABV9ET08_9ACTN</name>
<feature type="non-terminal residue" evidence="3">
    <location>
        <position position="121"/>
    </location>
</feature>
<evidence type="ECO:0000313" key="3">
    <source>
        <dbReference type="EMBL" id="MFC4592557.1"/>
    </source>
</evidence>
<evidence type="ECO:0000256" key="2">
    <source>
        <dbReference type="SAM" id="Phobius"/>
    </source>
</evidence>
<proteinExistence type="predicted"/>
<feature type="compositionally biased region" description="Basic and acidic residues" evidence="1">
    <location>
        <begin position="14"/>
        <end position="29"/>
    </location>
</feature>